<dbReference type="Proteomes" id="UP000245469">
    <property type="component" value="Unassembled WGS sequence"/>
</dbReference>
<keyword evidence="4" id="KW-1185">Reference proteome</keyword>
<accession>A0A316AEC3</accession>
<evidence type="ECO:0000256" key="1">
    <source>
        <dbReference type="ARBA" id="ARBA00022857"/>
    </source>
</evidence>
<proteinExistence type="predicted"/>
<sequence length="336" mass="34376">MRAVVYERAGGPEVLQLVEREVPEPGPGEVRVRVAVSGVNPTDWKVRATAAPAAGWQIPHQDGAGVVDAVGQGVDAALVGRRVWIWEAAFGRPWGTAAELVLVPVAHVVPLPDHTSFQLGASLGIPFLTAHRCLTLGESAPSRIGPGTFEGRTVLVQGGAGAVGNAAVQLASWAGARVLTTVSGPEKAQLAAAAGAHDVIDYRREDVAARVREVAPRGVDVVVEVSGVNAGLDSAVLAPHGTVALYAGTPGESITIPLRDQMTLNGQWHFVLVYTAPRAAKAAAVEDVEAAVAAGAVRIGREAGLPLTVLPLAETAQAQAAVEGGAVGKVLVDVTA</sequence>
<dbReference type="OrthoDB" id="7355832at2"/>
<dbReference type="Pfam" id="PF00107">
    <property type="entry name" value="ADH_zinc_N"/>
    <property type="match status" value="1"/>
</dbReference>
<evidence type="ECO:0000259" key="2">
    <source>
        <dbReference type="SMART" id="SM00829"/>
    </source>
</evidence>
<dbReference type="InterPro" id="IPR013154">
    <property type="entry name" value="ADH-like_N"/>
</dbReference>
<dbReference type="SUPFAM" id="SSF51735">
    <property type="entry name" value="NAD(P)-binding Rossmann-fold domains"/>
    <property type="match status" value="1"/>
</dbReference>
<keyword evidence="1" id="KW-0521">NADP</keyword>
<name>A0A316AEC3_9ACTN</name>
<organism evidence="3 4">
    <name type="scientific">Quadrisphaera granulorum</name>
    <dbReference type="NCBI Taxonomy" id="317664"/>
    <lineage>
        <taxon>Bacteria</taxon>
        <taxon>Bacillati</taxon>
        <taxon>Actinomycetota</taxon>
        <taxon>Actinomycetes</taxon>
        <taxon>Kineosporiales</taxon>
        <taxon>Kineosporiaceae</taxon>
        <taxon>Quadrisphaera</taxon>
    </lineage>
</organism>
<protein>
    <submittedName>
        <fullName evidence="3">NADPH2:quinone reductase</fullName>
    </submittedName>
</protein>
<dbReference type="RefSeq" id="WP_109772941.1">
    <property type="nucleotide sequence ID" value="NZ_QGDQ01000002.1"/>
</dbReference>
<gene>
    <name evidence="3" type="ORF">BXY45_10272</name>
</gene>
<dbReference type="Pfam" id="PF08240">
    <property type="entry name" value="ADH_N"/>
    <property type="match status" value="1"/>
</dbReference>
<dbReference type="InterPro" id="IPR011032">
    <property type="entry name" value="GroES-like_sf"/>
</dbReference>
<feature type="domain" description="Enoyl reductase (ER)" evidence="2">
    <location>
        <begin position="10"/>
        <end position="332"/>
    </location>
</feature>
<dbReference type="PANTHER" id="PTHR44154:SF1">
    <property type="entry name" value="QUINONE OXIDOREDUCTASE"/>
    <property type="match status" value="1"/>
</dbReference>
<evidence type="ECO:0000313" key="3">
    <source>
        <dbReference type="EMBL" id="PWJ55709.1"/>
    </source>
</evidence>
<comment type="caution">
    <text evidence="3">The sequence shown here is derived from an EMBL/GenBank/DDBJ whole genome shotgun (WGS) entry which is preliminary data.</text>
</comment>
<dbReference type="SUPFAM" id="SSF50129">
    <property type="entry name" value="GroES-like"/>
    <property type="match status" value="1"/>
</dbReference>
<dbReference type="InterPro" id="IPR051603">
    <property type="entry name" value="Zinc-ADH_QOR/CCCR"/>
</dbReference>
<dbReference type="GO" id="GO:0016491">
    <property type="term" value="F:oxidoreductase activity"/>
    <property type="evidence" value="ECO:0007669"/>
    <property type="project" value="InterPro"/>
</dbReference>
<dbReference type="Gene3D" id="3.40.50.720">
    <property type="entry name" value="NAD(P)-binding Rossmann-like Domain"/>
    <property type="match status" value="1"/>
</dbReference>
<reference evidence="3 4" key="1">
    <citation type="submission" date="2018-03" db="EMBL/GenBank/DDBJ databases">
        <title>Genomic Encyclopedia of Archaeal and Bacterial Type Strains, Phase II (KMG-II): from individual species to whole genera.</title>
        <authorList>
            <person name="Goeker M."/>
        </authorList>
    </citation>
    <scope>NUCLEOTIDE SEQUENCE [LARGE SCALE GENOMIC DNA]</scope>
    <source>
        <strain evidence="3 4">DSM 44889</strain>
    </source>
</reference>
<dbReference type="CDD" id="cd08253">
    <property type="entry name" value="zeta_crystallin"/>
    <property type="match status" value="1"/>
</dbReference>
<dbReference type="EMBL" id="QGDQ01000002">
    <property type="protein sequence ID" value="PWJ55709.1"/>
    <property type="molecule type" value="Genomic_DNA"/>
</dbReference>
<dbReference type="PANTHER" id="PTHR44154">
    <property type="entry name" value="QUINONE OXIDOREDUCTASE"/>
    <property type="match status" value="1"/>
</dbReference>
<dbReference type="SMART" id="SM00829">
    <property type="entry name" value="PKS_ER"/>
    <property type="match status" value="1"/>
</dbReference>
<evidence type="ECO:0000313" key="4">
    <source>
        <dbReference type="Proteomes" id="UP000245469"/>
    </source>
</evidence>
<dbReference type="InterPro" id="IPR020843">
    <property type="entry name" value="ER"/>
</dbReference>
<dbReference type="InterPro" id="IPR013149">
    <property type="entry name" value="ADH-like_C"/>
</dbReference>
<dbReference type="InterPro" id="IPR036291">
    <property type="entry name" value="NAD(P)-bd_dom_sf"/>
</dbReference>
<dbReference type="Gene3D" id="3.90.180.10">
    <property type="entry name" value="Medium-chain alcohol dehydrogenases, catalytic domain"/>
    <property type="match status" value="1"/>
</dbReference>
<dbReference type="AlphaFoldDB" id="A0A316AEC3"/>